<accession>A0AB37IC29</accession>
<dbReference type="Proteomes" id="UP000253498">
    <property type="component" value="Unassembled WGS sequence"/>
</dbReference>
<feature type="transmembrane region" description="Helical" evidence="1">
    <location>
        <begin position="40"/>
        <end position="58"/>
    </location>
</feature>
<evidence type="ECO:0000313" key="3">
    <source>
        <dbReference type="Proteomes" id="UP000253498"/>
    </source>
</evidence>
<comment type="caution">
    <text evidence="2">The sequence shown here is derived from an EMBL/GenBank/DDBJ whole genome shotgun (WGS) entry which is preliminary data.</text>
</comment>
<evidence type="ECO:0000256" key="1">
    <source>
        <dbReference type="SAM" id="Phobius"/>
    </source>
</evidence>
<keyword evidence="1" id="KW-1133">Transmembrane helix</keyword>
<gene>
    <name evidence="2" type="ORF">EB03_02916</name>
</gene>
<sequence>MYLKVFDLTKNNNYEIKKIAVILAVIVGIILYFVLPVNQFFLYFGIPAILIVNGVRIFEQRKKCSSS</sequence>
<feature type="transmembrane region" description="Helical" evidence="1">
    <location>
        <begin position="16"/>
        <end position="34"/>
    </location>
</feature>
<keyword evidence="1" id="KW-0812">Transmembrane</keyword>
<organism evidence="2 3">
    <name type="scientific">Enterococcus hirae</name>
    <dbReference type="NCBI Taxonomy" id="1354"/>
    <lineage>
        <taxon>Bacteria</taxon>
        <taxon>Bacillati</taxon>
        <taxon>Bacillota</taxon>
        <taxon>Bacilli</taxon>
        <taxon>Lactobacillales</taxon>
        <taxon>Enterococcaceae</taxon>
        <taxon>Enterococcus</taxon>
    </lineage>
</organism>
<protein>
    <submittedName>
        <fullName evidence="2">Uncharacterized protein</fullName>
    </submittedName>
</protein>
<evidence type="ECO:0000313" key="2">
    <source>
        <dbReference type="EMBL" id="RBT65880.1"/>
    </source>
</evidence>
<name>A0AB37IC29_ENTHR</name>
<reference evidence="2 3" key="1">
    <citation type="submission" date="2015-06" db="EMBL/GenBank/DDBJ databases">
        <title>The Genome Sequence of Enterococcus hirae 88EA1.</title>
        <authorList>
            <consortium name="The Broad Institute Genomics Platform"/>
            <consortium name="The Broad Institute Genome Sequencing Center for Infectious Disease"/>
            <person name="Earl A.M."/>
            <person name="Van Tyne D."/>
            <person name="Lebreton F."/>
            <person name="Saavedra J.T."/>
            <person name="Gilmore M.S."/>
            <person name="Manson McGuire A."/>
            <person name="Clock S."/>
            <person name="Crupain M."/>
            <person name="Rangan U."/>
            <person name="Young S."/>
            <person name="Abouelleil A."/>
            <person name="Cao P."/>
            <person name="Chapman S.B."/>
            <person name="Griggs A."/>
            <person name="Priest M."/>
            <person name="Shea T."/>
            <person name="Wortman J."/>
            <person name="Nusbaum C."/>
            <person name="Birren B."/>
        </authorList>
    </citation>
    <scope>NUCLEOTIDE SEQUENCE [LARGE SCALE GENOMIC DNA]</scope>
    <source>
        <strain evidence="2 3">88EA1</strain>
    </source>
</reference>
<keyword evidence="1" id="KW-0472">Membrane</keyword>
<dbReference type="EMBL" id="LESJ01000015">
    <property type="protein sequence ID" value="RBT65880.1"/>
    <property type="molecule type" value="Genomic_DNA"/>
</dbReference>
<proteinExistence type="predicted"/>
<dbReference type="AlphaFoldDB" id="A0AB37IC29"/>